<evidence type="ECO:0008006" key="16">
    <source>
        <dbReference type="Google" id="ProtNLM"/>
    </source>
</evidence>
<dbReference type="PROSITE" id="PS50089">
    <property type="entry name" value="ZF_RING_2"/>
    <property type="match status" value="1"/>
</dbReference>
<evidence type="ECO:0000259" key="13">
    <source>
        <dbReference type="PROSITE" id="PS50089"/>
    </source>
</evidence>
<dbReference type="InterPro" id="IPR000967">
    <property type="entry name" value="Znf_NFX1"/>
</dbReference>
<evidence type="ECO:0000256" key="1">
    <source>
        <dbReference type="ARBA" id="ARBA00004123"/>
    </source>
</evidence>
<dbReference type="InterPro" id="IPR001841">
    <property type="entry name" value="Znf_RING"/>
</dbReference>
<evidence type="ECO:0000256" key="10">
    <source>
        <dbReference type="PROSITE-ProRule" id="PRU00175"/>
    </source>
</evidence>
<dbReference type="EMBL" id="CAUOFW020003225">
    <property type="protein sequence ID" value="CAK9158626.1"/>
    <property type="molecule type" value="Genomic_DNA"/>
</dbReference>
<keyword evidence="3" id="KW-0479">Metal-binding</keyword>
<dbReference type="InterPro" id="IPR019787">
    <property type="entry name" value="Znf_PHD-finger"/>
</dbReference>
<keyword evidence="5 10" id="KW-0863">Zinc-finger</keyword>
<dbReference type="InterPro" id="IPR019786">
    <property type="entry name" value="Zinc_finger_PHD-type_CS"/>
</dbReference>
<organism evidence="14 15">
    <name type="scientific">Ilex paraguariensis</name>
    <name type="common">yerba mate</name>
    <dbReference type="NCBI Taxonomy" id="185542"/>
    <lineage>
        <taxon>Eukaryota</taxon>
        <taxon>Viridiplantae</taxon>
        <taxon>Streptophyta</taxon>
        <taxon>Embryophyta</taxon>
        <taxon>Tracheophyta</taxon>
        <taxon>Spermatophyta</taxon>
        <taxon>Magnoliopsida</taxon>
        <taxon>eudicotyledons</taxon>
        <taxon>Gunneridae</taxon>
        <taxon>Pentapetalae</taxon>
        <taxon>asterids</taxon>
        <taxon>campanulids</taxon>
        <taxon>Aquifoliales</taxon>
        <taxon>Aquifoliaceae</taxon>
        <taxon>Ilex</taxon>
    </lineage>
</organism>
<dbReference type="InterPro" id="IPR056234">
    <property type="entry name" value="RRM_NFXL1"/>
</dbReference>
<dbReference type="AlphaFoldDB" id="A0ABC8SN49"/>
<feature type="region of interest" description="Disordered" evidence="11">
    <location>
        <begin position="1042"/>
        <end position="1104"/>
    </location>
</feature>
<evidence type="ECO:0000256" key="7">
    <source>
        <dbReference type="ARBA" id="ARBA00023015"/>
    </source>
</evidence>
<dbReference type="Proteomes" id="UP001642360">
    <property type="component" value="Unassembled WGS sequence"/>
</dbReference>
<feature type="domain" description="RING-type" evidence="13">
    <location>
        <begin position="121"/>
        <end position="177"/>
    </location>
</feature>
<reference evidence="14 15" key="1">
    <citation type="submission" date="2024-02" db="EMBL/GenBank/DDBJ databases">
        <authorList>
            <person name="Vignale AGUSTIN F."/>
            <person name="Sosa J E."/>
            <person name="Modenutti C."/>
        </authorList>
    </citation>
    <scope>NUCLEOTIDE SEQUENCE [LARGE SCALE GENOMIC DNA]</scope>
</reference>
<keyword evidence="7" id="KW-0805">Transcription regulation</keyword>
<evidence type="ECO:0000256" key="3">
    <source>
        <dbReference type="ARBA" id="ARBA00022723"/>
    </source>
</evidence>
<protein>
    <recommendedName>
        <fullName evidence="16">NF-X1-type zinc finger protein NFXL1</fullName>
    </recommendedName>
</protein>
<proteinExistence type="inferred from homology"/>
<dbReference type="SUPFAM" id="SSF57850">
    <property type="entry name" value="RING/U-box"/>
    <property type="match status" value="1"/>
</dbReference>
<dbReference type="GO" id="GO:0005634">
    <property type="term" value="C:nucleus"/>
    <property type="evidence" value="ECO:0007669"/>
    <property type="project" value="UniProtKB-SubCell"/>
</dbReference>
<feature type="compositionally biased region" description="Low complexity" evidence="11">
    <location>
        <begin position="1"/>
        <end position="23"/>
    </location>
</feature>
<dbReference type="Pfam" id="PF24435">
    <property type="entry name" value="RRM_NFXL1"/>
    <property type="match status" value="1"/>
</dbReference>
<dbReference type="InterPro" id="IPR034078">
    <property type="entry name" value="NFX1_fam"/>
</dbReference>
<keyword evidence="4" id="KW-0677">Repeat</keyword>
<dbReference type="Pfam" id="PF01422">
    <property type="entry name" value="zf-NF-X1"/>
    <property type="match status" value="9"/>
</dbReference>
<keyword evidence="8" id="KW-0804">Transcription</keyword>
<feature type="region of interest" description="Disordered" evidence="11">
    <location>
        <begin position="1"/>
        <end position="101"/>
    </location>
</feature>
<evidence type="ECO:0000256" key="2">
    <source>
        <dbReference type="ARBA" id="ARBA00007269"/>
    </source>
</evidence>
<comment type="similarity">
    <text evidence="2">Belongs to the NFX1 family.</text>
</comment>
<comment type="subcellular location">
    <subcellularLocation>
        <location evidence="1">Nucleus</location>
    </subcellularLocation>
</comment>
<keyword evidence="9" id="KW-0539">Nucleus</keyword>
<sequence>MSSQIRNNQRENNNNRPRNSAQNHRQQWVPRGSSSTTTLNPPSSFNSNPDRNFRDSNCSVNLPVDRYRPNLGARGQMDRPSSHRREKEKDNNHCEKGTKDMGLPQLMQEIQDKLMKGAVECMICYDMVRRSAPIWSCPSCYSIFHLTCIKKWARAPTSTDLSAEKSQGFNWRCPGCQSVQLMSSKEIHYICFCGKRPDPLSDLYLTPHSCGEPCGKPLEKELPGGNMSKEDLCPHVCVLQCHPGPCPPCKAFAPPRLCPCGKKIITTRCSERTSVLTCGQRCDKLLECWRHRCERTCHVGPCDPCQVLVNASCFCKKRIEVLLCGDMTVKGKVKAEDGVFSCNSLCEKKIGCGNHICREICHPGPCGECDLLPGRIKTCCCGKTSLREERQSCLDPIPTCTQFCGKMLPCGLHQCKEVCHSGDCAPCQVLVAQKCRCGSTSRTVECYRTTMEDDKFTCDKPCGQKKNCGRHRCSERCCPLSNPNNSLSAEWDLHLCSMPCGKKLRCGQHSCESLCHSGHCPPCLETIFTDLTCACGRTSIPPPLPCGTPTPSCQYPCSVPQPCGHSSSHSCHFGDCPPCSVPIAKECIGGHVVLRNIPCGSKDIRCNKLCGKTRQCGLHACARTCHPLPCDASAGPSSGVRASCGQTCGAPRRDCRHTCASLCHPSALCPDLRCEFPVTITCSCGRITATVPCDAGGGGGGYNIDNVFEASIIQKLPAPLQPVETNGQKIPLGQRKLTCDDECTKMERKRVLADAFSITPPNLDVLHFGESSVVSEVLADLLRRDPKWVLSVEERCKVLVLGRGRGGINALKVHVFCPMLKEKRDAVRLIAERWKLSVNAVGWEPKRFIVIHVTPKSKVPARVFGAKGPISTNMLQPPAFDPLVDMDPRLVVALFDMPRDADISALVLRFGGECELVWLNDKNALAVFSDPARAATAMRRLDQGSVYYGAAVLQNGGASAATSASNAWGVAGVAKDGGALASLKANPWKKAVVPELDWTESSWGAEEGSGDPAEVEVASIWKVKEAPIAASANRWTVLDSEITSSSSSTAPVQSKDPGEPTPIHNNKSGLEPTLKASSSNVVGQPEGEVDEMSDVVDDWEKACD</sequence>
<gene>
    <name evidence="14" type="ORF">ILEXP_LOCUS27296</name>
</gene>
<feature type="compositionally biased region" description="Low complexity" evidence="11">
    <location>
        <begin position="33"/>
        <end position="49"/>
    </location>
</feature>
<dbReference type="PANTHER" id="PTHR12360">
    <property type="entry name" value="NUCLEAR TRANSCRIPTION FACTOR, X-BOX BINDING 1 NFX1"/>
    <property type="match status" value="1"/>
</dbReference>
<dbReference type="PROSITE" id="PS50016">
    <property type="entry name" value="ZF_PHD_2"/>
    <property type="match status" value="1"/>
</dbReference>
<evidence type="ECO:0000256" key="5">
    <source>
        <dbReference type="ARBA" id="ARBA00022771"/>
    </source>
</evidence>
<evidence type="ECO:0000256" key="6">
    <source>
        <dbReference type="ARBA" id="ARBA00022833"/>
    </source>
</evidence>
<keyword evidence="15" id="KW-1185">Reference proteome</keyword>
<evidence type="ECO:0000259" key="12">
    <source>
        <dbReference type="PROSITE" id="PS50016"/>
    </source>
</evidence>
<name>A0ABC8SN49_9AQUA</name>
<evidence type="ECO:0000256" key="9">
    <source>
        <dbReference type="ARBA" id="ARBA00023242"/>
    </source>
</evidence>
<keyword evidence="6" id="KW-0862">Zinc</keyword>
<dbReference type="PROSITE" id="PS01359">
    <property type="entry name" value="ZF_PHD_1"/>
    <property type="match status" value="1"/>
</dbReference>
<dbReference type="PANTHER" id="PTHR12360:SF12">
    <property type="entry name" value="TRANSCRIPTIONAL REPRESSOR NF-X1"/>
    <property type="match status" value="1"/>
</dbReference>
<evidence type="ECO:0000256" key="11">
    <source>
        <dbReference type="SAM" id="MobiDB-lite"/>
    </source>
</evidence>
<dbReference type="SMART" id="SM00438">
    <property type="entry name" value="ZnF_NFX"/>
    <property type="match status" value="8"/>
</dbReference>
<evidence type="ECO:0000256" key="8">
    <source>
        <dbReference type="ARBA" id="ARBA00023163"/>
    </source>
</evidence>
<comment type="caution">
    <text evidence="14">The sequence shown here is derived from an EMBL/GenBank/DDBJ whole genome shotgun (WGS) entry which is preliminary data.</text>
</comment>
<evidence type="ECO:0000313" key="15">
    <source>
        <dbReference type="Proteomes" id="UP001642360"/>
    </source>
</evidence>
<dbReference type="CDD" id="cd16492">
    <property type="entry name" value="RING-CH-C4HC3_NFX1-like"/>
    <property type="match status" value="1"/>
</dbReference>
<feature type="compositionally biased region" description="Acidic residues" evidence="11">
    <location>
        <begin position="1087"/>
        <end position="1097"/>
    </location>
</feature>
<dbReference type="CDD" id="cd06008">
    <property type="entry name" value="NF-X1-zinc-finger"/>
    <property type="match status" value="7"/>
</dbReference>
<feature type="compositionally biased region" description="Basic and acidic residues" evidence="11">
    <location>
        <begin position="76"/>
        <end position="99"/>
    </location>
</feature>
<dbReference type="GO" id="GO:0008270">
    <property type="term" value="F:zinc ion binding"/>
    <property type="evidence" value="ECO:0007669"/>
    <property type="project" value="UniProtKB-KW"/>
</dbReference>
<feature type="domain" description="PHD-type" evidence="12">
    <location>
        <begin position="118"/>
        <end position="179"/>
    </location>
</feature>
<accession>A0ABC8SN49</accession>
<evidence type="ECO:0000313" key="14">
    <source>
        <dbReference type="EMBL" id="CAK9158626.1"/>
    </source>
</evidence>
<evidence type="ECO:0000256" key="4">
    <source>
        <dbReference type="ARBA" id="ARBA00022737"/>
    </source>
</evidence>